<gene>
    <name evidence="1" type="ORF">A2188_02965</name>
</gene>
<dbReference type="Pfam" id="PF06723">
    <property type="entry name" value="MreB_Mbl"/>
    <property type="match status" value="1"/>
</dbReference>
<dbReference type="Proteomes" id="UP000179241">
    <property type="component" value="Unassembled WGS sequence"/>
</dbReference>
<proteinExistence type="predicted"/>
<dbReference type="Gene3D" id="3.30.420.40">
    <property type="match status" value="1"/>
</dbReference>
<evidence type="ECO:0000313" key="1">
    <source>
        <dbReference type="EMBL" id="OGM77324.1"/>
    </source>
</evidence>
<name>A0A1F8CM14_9BACT</name>
<dbReference type="AlphaFoldDB" id="A0A1F8CM14"/>
<dbReference type="InterPro" id="IPR056546">
    <property type="entry name" value="MreB_MamK-like"/>
</dbReference>
<evidence type="ECO:0008006" key="3">
    <source>
        <dbReference type="Google" id="ProtNLM"/>
    </source>
</evidence>
<comment type="caution">
    <text evidence="1">The sequence shown here is derived from an EMBL/GenBank/DDBJ whole genome shotgun (WGS) entry which is preliminary data.</text>
</comment>
<reference evidence="1 2" key="1">
    <citation type="journal article" date="2016" name="Nat. Commun.">
        <title>Thousands of microbial genomes shed light on interconnected biogeochemical processes in an aquifer system.</title>
        <authorList>
            <person name="Anantharaman K."/>
            <person name="Brown C.T."/>
            <person name="Hug L.A."/>
            <person name="Sharon I."/>
            <person name="Castelle C.J."/>
            <person name="Probst A.J."/>
            <person name="Thomas B.C."/>
            <person name="Singh A."/>
            <person name="Wilkins M.J."/>
            <person name="Karaoz U."/>
            <person name="Brodie E.L."/>
            <person name="Williams K.H."/>
            <person name="Hubbard S.S."/>
            <person name="Banfield J.F."/>
        </authorList>
    </citation>
    <scope>NUCLEOTIDE SEQUENCE [LARGE SCALE GENOMIC DNA]</scope>
</reference>
<evidence type="ECO:0000313" key="2">
    <source>
        <dbReference type="Proteomes" id="UP000179241"/>
    </source>
</evidence>
<dbReference type="SUPFAM" id="SSF53067">
    <property type="entry name" value="Actin-like ATPase domain"/>
    <property type="match status" value="1"/>
</dbReference>
<dbReference type="InterPro" id="IPR043129">
    <property type="entry name" value="ATPase_NBD"/>
</dbReference>
<sequence length="76" mass="7963">MEEVPPELMSDVMKSGIALSGGGSLIEGLSAMIEGRVGMKTYVVDDPLTAVARGCGKLLGDPELLNKIRITKGMSK</sequence>
<accession>A0A1F8CM14</accession>
<protein>
    <recommendedName>
        <fullName evidence="3">Rod shape-determining protein</fullName>
    </recommendedName>
</protein>
<dbReference type="EMBL" id="MGHU01000025">
    <property type="protein sequence ID" value="OGM77324.1"/>
    <property type="molecule type" value="Genomic_DNA"/>
</dbReference>
<organism evidence="1 2">
    <name type="scientific">Candidatus Woesebacteria bacterium RIFOXYA1_FULL_43_9</name>
    <dbReference type="NCBI Taxonomy" id="1802534"/>
    <lineage>
        <taxon>Bacteria</taxon>
        <taxon>Candidatus Woeseibacteriota</taxon>
    </lineage>
</organism>